<reference evidence="1 2" key="1">
    <citation type="submission" date="2020-08" db="EMBL/GenBank/DDBJ databases">
        <authorList>
            <person name="Liu C."/>
            <person name="Sun Q."/>
        </authorList>
    </citation>
    <scope>NUCLEOTIDE SEQUENCE [LARGE SCALE GENOMIC DNA]</scope>
    <source>
        <strain evidence="1 2">22A2-44</strain>
    </source>
</reference>
<accession>A0ABR7ADP9</accession>
<dbReference type="EMBL" id="JACOIH010000007">
    <property type="protein sequence ID" value="MBC3938511.1"/>
    <property type="molecule type" value="Genomic_DNA"/>
</dbReference>
<evidence type="ECO:0000313" key="2">
    <source>
        <dbReference type="Proteomes" id="UP000602181"/>
    </source>
</evidence>
<comment type="caution">
    <text evidence="1">The sequence shown here is derived from an EMBL/GenBank/DDBJ whole genome shotgun (WGS) entry which is preliminary data.</text>
</comment>
<protein>
    <submittedName>
        <fullName evidence="1">Uncharacterized protein</fullName>
    </submittedName>
</protein>
<gene>
    <name evidence="1" type="ORF">H8R05_06295</name>
</gene>
<name>A0ABR7ADP9_9FIRM</name>
<dbReference type="Proteomes" id="UP000602181">
    <property type="component" value="Unassembled WGS sequence"/>
</dbReference>
<dbReference type="RefSeq" id="WP_207726215.1">
    <property type="nucleotide sequence ID" value="NZ_JACOIH010000007.1"/>
</dbReference>
<keyword evidence="2" id="KW-1185">Reference proteome</keyword>
<organism evidence="1 2">
    <name type="scientific">Anaerotruncus massiliensis</name>
    <name type="common">ex Togo et al. 2019</name>
    <dbReference type="NCBI Taxonomy" id="1673720"/>
    <lineage>
        <taxon>Bacteria</taxon>
        <taxon>Bacillati</taxon>
        <taxon>Bacillota</taxon>
        <taxon>Clostridia</taxon>
        <taxon>Eubacteriales</taxon>
        <taxon>Oscillospiraceae</taxon>
        <taxon>Anaerotruncus</taxon>
    </lineage>
</organism>
<proteinExistence type="predicted"/>
<sequence length="69" mass="7674">MVIEVEKEITLRINSVELDEAIEKANRLVELLREASQIIDSLNGPLKVEGLVEKLTQGINQNTLLQSAC</sequence>
<evidence type="ECO:0000313" key="1">
    <source>
        <dbReference type="EMBL" id="MBC3938511.1"/>
    </source>
</evidence>